<dbReference type="EMBL" id="QLLR01000009">
    <property type="protein sequence ID" value="RAJ31110.1"/>
    <property type="molecule type" value="Genomic_DNA"/>
</dbReference>
<dbReference type="InterPro" id="IPR029039">
    <property type="entry name" value="Flavoprotein-like_sf"/>
</dbReference>
<gene>
    <name evidence="2" type="ORF">LY11_02340</name>
</gene>
<dbReference type="Proteomes" id="UP000249754">
    <property type="component" value="Unassembled WGS sequence"/>
</dbReference>
<accession>A0A327SPA0</accession>
<protein>
    <submittedName>
        <fullName evidence="2">NAD(P)H-dependent FMN reductase</fullName>
    </submittedName>
</protein>
<evidence type="ECO:0000313" key="2">
    <source>
        <dbReference type="EMBL" id="RAJ31110.1"/>
    </source>
</evidence>
<feature type="domain" description="NADPH-dependent FMN reductase-like" evidence="1">
    <location>
        <begin position="8"/>
        <end position="131"/>
    </location>
</feature>
<dbReference type="InterPro" id="IPR005025">
    <property type="entry name" value="FMN_Rdtase-like_dom"/>
</dbReference>
<dbReference type="Gene3D" id="3.40.50.360">
    <property type="match status" value="1"/>
</dbReference>
<dbReference type="OrthoDB" id="9812295at2"/>
<dbReference type="RefSeq" id="WP_111633848.1">
    <property type="nucleotide sequence ID" value="NZ_QLLR01000009.1"/>
</dbReference>
<dbReference type="InterPro" id="IPR050712">
    <property type="entry name" value="NAD(P)H-dep_reductase"/>
</dbReference>
<evidence type="ECO:0000313" key="3">
    <source>
        <dbReference type="Proteomes" id="UP000249754"/>
    </source>
</evidence>
<proteinExistence type="predicted"/>
<dbReference type="PANTHER" id="PTHR30543:SF21">
    <property type="entry name" value="NAD(P)H-DEPENDENT FMN REDUCTASE LOT6"/>
    <property type="match status" value="1"/>
</dbReference>
<reference evidence="2 3" key="1">
    <citation type="submission" date="2018-06" db="EMBL/GenBank/DDBJ databases">
        <title>Genomic Encyclopedia of Archaeal and Bacterial Type Strains, Phase II (KMG-II): from individual species to whole genera.</title>
        <authorList>
            <person name="Goeker M."/>
        </authorList>
    </citation>
    <scope>NUCLEOTIDE SEQUENCE [LARGE SCALE GENOMIC DNA]</scope>
    <source>
        <strain evidence="2 3">DSM 14825</strain>
    </source>
</reference>
<dbReference type="AlphaFoldDB" id="A0A327SPA0"/>
<dbReference type="GO" id="GO:0010181">
    <property type="term" value="F:FMN binding"/>
    <property type="evidence" value="ECO:0007669"/>
    <property type="project" value="TreeGrafter"/>
</dbReference>
<dbReference type="PANTHER" id="PTHR30543">
    <property type="entry name" value="CHROMATE REDUCTASE"/>
    <property type="match status" value="1"/>
</dbReference>
<sequence>MKPSSLKNIIAISGSTRKNSANHHLIKAIGELSKDTFEITLFEDLLGLPAFNPDESIENTPEKVLQFRALLNAADGILICTPEYAHGVPGTLKNAIDWTVSSAEFSNKPAVLITASTDGKYGHAGLLETLKVIEAKNIENLELLISFAKTKINAEGEITEEKTLEQIKALLNRFNETINDVQD</sequence>
<evidence type="ECO:0000259" key="1">
    <source>
        <dbReference type="Pfam" id="PF03358"/>
    </source>
</evidence>
<dbReference type="GO" id="GO:0005829">
    <property type="term" value="C:cytosol"/>
    <property type="evidence" value="ECO:0007669"/>
    <property type="project" value="TreeGrafter"/>
</dbReference>
<comment type="caution">
    <text evidence="2">The sequence shown here is derived from an EMBL/GenBank/DDBJ whole genome shotgun (WGS) entry which is preliminary data.</text>
</comment>
<dbReference type="GO" id="GO:0016491">
    <property type="term" value="F:oxidoreductase activity"/>
    <property type="evidence" value="ECO:0007669"/>
    <property type="project" value="InterPro"/>
</dbReference>
<organism evidence="2 3">
    <name type="scientific">Pedobacter cryoconitis</name>
    <dbReference type="NCBI Taxonomy" id="188932"/>
    <lineage>
        <taxon>Bacteria</taxon>
        <taxon>Pseudomonadati</taxon>
        <taxon>Bacteroidota</taxon>
        <taxon>Sphingobacteriia</taxon>
        <taxon>Sphingobacteriales</taxon>
        <taxon>Sphingobacteriaceae</taxon>
        <taxon>Pedobacter</taxon>
    </lineage>
</organism>
<dbReference type="SUPFAM" id="SSF52218">
    <property type="entry name" value="Flavoproteins"/>
    <property type="match status" value="1"/>
</dbReference>
<name>A0A327SPA0_9SPHI</name>
<dbReference type="Pfam" id="PF03358">
    <property type="entry name" value="FMN_red"/>
    <property type="match status" value="1"/>
</dbReference>